<sequence>MRGILMRTRFIHGTELFPGLCCNLNSTIHQKKTALHYVPSSSLLRYKQLLKPSRLLSGIPYSKHHSSMYLNRDRNALTQFKLTYVYIRQLNPSAAENSKKREISMSFRQRGFWDEICKSSLLMQSLDFFVM</sequence>
<protein>
    <submittedName>
        <fullName evidence="1">Uncharacterized protein</fullName>
    </submittedName>
</protein>
<dbReference type="Proteomes" id="UP000807504">
    <property type="component" value="Unassembled WGS sequence"/>
</dbReference>
<accession>A0A8T0FAX2</accession>
<reference evidence="1" key="1">
    <citation type="journal article" date="2020" name="bioRxiv">
        <title>Chromosome-level reference genome of the European wasp spider Argiope bruennichi: a resource for studies on range expansion and evolutionary adaptation.</title>
        <authorList>
            <person name="Sheffer M.M."/>
            <person name="Hoppe A."/>
            <person name="Krehenwinkel H."/>
            <person name="Uhl G."/>
            <person name="Kuss A.W."/>
            <person name="Jensen L."/>
            <person name="Jensen C."/>
            <person name="Gillespie R.G."/>
            <person name="Hoff K.J."/>
            <person name="Prost S."/>
        </authorList>
    </citation>
    <scope>NUCLEOTIDE SEQUENCE</scope>
</reference>
<gene>
    <name evidence="1" type="ORF">HNY73_009019</name>
</gene>
<dbReference type="EMBL" id="JABXBU010000015">
    <property type="protein sequence ID" value="KAF8787418.1"/>
    <property type="molecule type" value="Genomic_DNA"/>
</dbReference>
<evidence type="ECO:0000313" key="2">
    <source>
        <dbReference type="Proteomes" id="UP000807504"/>
    </source>
</evidence>
<dbReference type="AlphaFoldDB" id="A0A8T0FAX2"/>
<comment type="caution">
    <text evidence="1">The sequence shown here is derived from an EMBL/GenBank/DDBJ whole genome shotgun (WGS) entry which is preliminary data.</text>
</comment>
<keyword evidence="2" id="KW-1185">Reference proteome</keyword>
<evidence type="ECO:0000313" key="1">
    <source>
        <dbReference type="EMBL" id="KAF8787418.1"/>
    </source>
</evidence>
<name>A0A8T0FAX2_ARGBR</name>
<proteinExistence type="predicted"/>
<reference evidence="1" key="2">
    <citation type="submission" date="2020-06" db="EMBL/GenBank/DDBJ databases">
        <authorList>
            <person name="Sheffer M."/>
        </authorList>
    </citation>
    <scope>NUCLEOTIDE SEQUENCE</scope>
</reference>
<organism evidence="1 2">
    <name type="scientific">Argiope bruennichi</name>
    <name type="common">Wasp spider</name>
    <name type="synonym">Aranea bruennichi</name>
    <dbReference type="NCBI Taxonomy" id="94029"/>
    <lineage>
        <taxon>Eukaryota</taxon>
        <taxon>Metazoa</taxon>
        <taxon>Ecdysozoa</taxon>
        <taxon>Arthropoda</taxon>
        <taxon>Chelicerata</taxon>
        <taxon>Arachnida</taxon>
        <taxon>Araneae</taxon>
        <taxon>Araneomorphae</taxon>
        <taxon>Entelegynae</taxon>
        <taxon>Araneoidea</taxon>
        <taxon>Araneidae</taxon>
        <taxon>Argiope</taxon>
    </lineage>
</organism>